<gene>
    <name evidence="3" type="ORF">MICPUN_108247</name>
</gene>
<feature type="compositionally biased region" description="Acidic residues" evidence="1">
    <location>
        <begin position="56"/>
        <end position="69"/>
    </location>
</feature>
<accession>C1E622</accession>
<evidence type="ECO:0000313" key="4">
    <source>
        <dbReference type="Proteomes" id="UP000002009"/>
    </source>
</evidence>
<feature type="transmembrane region" description="Helical" evidence="2">
    <location>
        <begin position="186"/>
        <end position="206"/>
    </location>
</feature>
<protein>
    <submittedName>
        <fullName evidence="3">Uncharacterized protein</fullName>
    </submittedName>
</protein>
<name>C1E622_MICCC</name>
<dbReference type="Proteomes" id="UP000002009">
    <property type="component" value="Chromosome 5"/>
</dbReference>
<dbReference type="KEGG" id="mis:MICPUN_108247"/>
<feature type="compositionally biased region" description="Basic and acidic residues" evidence="1">
    <location>
        <begin position="16"/>
        <end position="55"/>
    </location>
</feature>
<keyword evidence="2" id="KW-1133">Transmembrane helix</keyword>
<organism evidence="3 4">
    <name type="scientific">Micromonas commoda (strain RCC299 / NOUM17 / CCMP2709)</name>
    <name type="common">Picoplanktonic green alga</name>
    <dbReference type="NCBI Taxonomy" id="296587"/>
    <lineage>
        <taxon>Eukaryota</taxon>
        <taxon>Viridiplantae</taxon>
        <taxon>Chlorophyta</taxon>
        <taxon>Mamiellophyceae</taxon>
        <taxon>Mamiellales</taxon>
        <taxon>Mamiellaceae</taxon>
        <taxon>Micromonas</taxon>
    </lineage>
</organism>
<keyword evidence="2" id="KW-0812">Transmembrane</keyword>
<proteinExistence type="predicted"/>
<dbReference type="RefSeq" id="XP_002502094.1">
    <property type="nucleotide sequence ID" value="XM_002502048.1"/>
</dbReference>
<evidence type="ECO:0000256" key="1">
    <source>
        <dbReference type="SAM" id="MobiDB-lite"/>
    </source>
</evidence>
<reference evidence="3 4" key="1">
    <citation type="journal article" date="2009" name="Science">
        <title>Green evolution and dynamic adaptations revealed by genomes of the marine picoeukaryotes Micromonas.</title>
        <authorList>
            <person name="Worden A.Z."/>
            <person name="Lee J.H."/>
            <person name="Mock T."/>
            <person name="Rouze P."/>
            <person name="Simmons M.P."/>
            <person name="Aerts A.L."/>
            <person name="Allen A.E."/>
            <person name="Cuvelier M.L."/>
            <person name="Derelle E."/>
            <person name="Everett M.V."/>
            <person name="Foulon E."/>
            <person name="Grimwood J."/>
            <person name="Gundlach H."/>
            <person name="Henrissat B."/>
            <person name="Napoli C."/>
            <person name="McDonald S.M."/>
            <person name="Parker M.S."/>
            <person name="Rombauts S."/>
            <person name="Salamov A."/>
            <person name="Von Dassow P."/>
            <person name="Badger J.H."/>
            <person name="Coutinho P.M."/>
            <person name="Demir E."/>
            <person name="Dubchak I."/>
            <person name="Gentemann C."/>
            <person name="Eikrem W."/>
            <person name="Gready J.E."/>
            <person name="John U."/>
            <person name="Lanier W."/>
            <person name="Lindquist E.A."/>
            <person name="Lucas S."/>
            <person name="Mayer K.F."/>
            <person name="Moreau H."/>
            <person name="Not F."/>
            <person name="Otillar R."/>
            <person name="Panaud O."/>
            <person name="Pangilinan J."/>
            <person name="Paulsen I."/>
            <person name="Piegu B."/>
            <person name="Poliakov A."/>
            <person name="Robbens S."/>
            <person name="Schmutz J."/>
            <person name="Toulza E."/>
            <person name="Wyss T."/>
            <person name="Zelensky A."/>
            <person name="Zhou K."/>
            <person name="Armbrust E.V."/>
            <person name="Bhattacharya D."/>
            <person name="Goodenough U.W."/>
            <person name="Van de Peer Y."/>
            <person name="Grigoriev I.V."/>
        </authorList>
    </citation>
    <scope>NUCLEOTIDE SEQUENCE [LARGE SCALE GENOMIC DNA]</scope>
    <source>
        <strain evidence="4">RCC299 / NOUM17</strain>
    </source>
</reference>
<dbReference type="EMBL" id="CP001326">
    <property type="protein sequence ID" value="ACO63352.1"/>
    <property type="molecule type" value="Genomic_DNA"/>
</dbReference>
<keyword evidence="4" id="KW-1185">Reference proteome</keyword>
<sequence length="218" mass="24709">MDLRVRLGELESRLEATRRMRGVDLRENDGARDESWLEDARNRSEPAGKERKGVDDFNDDDNDEAEDESNPWFAPPSPDAEGSRLGAMPAAPTSSNDDDDTAGGGSRRVPTDGNESDTGTQVTSALRELEARELEEREVLGSNPQSAERRRRLEREEARELRELLRRQEERRRRRRRRLERRGEKVADFLPLFAAAALLGGAGRLVRGVFFGKKPGRR</sequence>
<evidence type="ECO:0000256" key="2">
    <source>
        <dbReference type="SAM" id="Phobius"/>
    </source>
</evidence>
<dbReference type="InParanoid" id="C1E622"/>
<feature type="compositionally biased region" description="Basic and acidic residues" evidence="1">
    <location>
        <begin position="147"/>
        <end position="158"/>
    </location>
</feature>
<feature type="compositionally biased region" description="Basic and acidic residues" evidence="1">
    <location>
        <begin position="127"/>
        <end position="139"/>
    </location>
</feature>
<dbReference type="AlphaFoldDB" id="C1E622"/>
<feature type="region of interest" description="Disordered" evidence="1">
    <location>
        <begin position="16"/>
        <end position="158"/>
    </location>
</feature>
<evidence type="ECO:0000313" key="3">
    <source>
        <dbReference type="EMBL" id="ACO63352.1"/>
    </source>
</evidence>
<keyword evidence="2" id="KW-0472">Membrane</keyword>
<dbReference type="GeneID" id="8243381"/>